<evidence type="ECO:0000313" key="1">
    <source>
        <dbReference type="EMBL" id="KUJ21244.1"/>
    </source>
</evidence>
<proteinExistence type="predicted"/>
<dbReference type="STRING" id="149040.A0A194XMC6"/>
<name>A0A194XMC6_MOLSC</name>
<dbReference type="InParanoid" id="A0A194XMC6"/>
<dbReference type="OrthoDB" id="245563at2759"/>
<evidence type="ECO:0000313" key="2">
    <source>
        <dbReference type="Proteomes" id="UP000070700"/>
    </source>
</evidence>
<dbReference type="EMBL" id="KQ947408">
    <property type="protein sequence ID" value="KUJ21244.1"/>
    <property type="molecule type" value="Genomic_DNA"/>
</dbReference>
<dbReference type="RefSeq" id="XP_018075599.1">
    <property type="nucleotide sequence ID" value="XM_018207469.1"/>
</dbReference>
<organism evidence="1 2">
    <name type="scientific">Mollisia scopiformis</name>
    <name type="common">Conifer needle endophyte fungus</name>
    <name type="synonym">Phialocephala scopiformis</name>
    <dbReference type="NCBI Taxonomy" id="149040"/>
    <lineage>
        <taxon>Eukaryota</taxon>
        <taxon>Fungi</taxon>
        <taxon>Dikarya</taxon>
        <taxon>Ascomycota</taxon>
        <taxon>Pezizomycotina</taxon>
        <taxon>Leotiomycetes</taxon>
        <taxon>Helotiales</taxon>
        <taxon>Mollisiaceae</taxon>
        <taxon>Mollisia</taxon>
    </lineage>
</organism>
<accession>A0A194XMC6</accession>
<dbReference type="Proteomes" id="UP000070700">
    <property type="component" value="Unassembled WGS sequence"/>
</dbReference>
<dbReference type="KEGG" id="psco:LY89DRAFT_430859"/>
<gene>
    <name evidence="1" type="ORF">LY89DRAFT_430859</name>
</gene>
<sequence>MASSDRSEIFLLRLASRDNDGFEDLFRSLMTHAVVKSAKTRPGAIRYLDTNTPKVIIVTDHALTNESNRAVLEKLKSYIRNGGRAIFGFDFCHYLVNRGGRGTFGFEFHNHPAASPSTSFFKEEFGVPWRLCGPGSEVFTLGSGSNLLTGTSVSPFPEQSHMVAVAVMGTGPGEEIYSFEPANNLQPPGDLRPVAIAITPVGSGYLMYFGNIRAAVARLDIRILVALCGI</sequence>
<dbReference type="GeneID" id="28817195"/>
<protein>
    <submittedName>
        <fullName evidence="1">Uncharacterized protein</fullName>
    </submittedName>
</protein>
<dbReference type="AlphaFoldDB" id="A0A194XMC6"/>
<reference evidence="1 2" key="1">
    <citation type="submission" date="2015-10" db="EMBL/GenBank/DDBJ databases">
        <title>Full genome of DAOMC 229536 Phialocephala scopiformis, a fungal endophyte of spruce producing the potent anti-insectan compound rugulosin.</title>
        <authorList>
            <consortium name="DOE Joint Genome Institute"/>
            <person name="Walker A.K."/>
            <person name="Frasz S.L."/>
            <person name="Seifert K.A."/>
            <person name="Miller J.D."/>
            <person name="Mondo S.J."/>
            <person name="Labutti K."/>
            <person name="Lipzen A."/>
            <person name="Dockter R."/>
            <person name="Kennedy M."/>
            <person name="Grigoriev I.V."/>
            <person name="Spatafora J.W."/>
        </authorList>
    </citation>
    <scope>NUCLEOTIDE SEQUENCE [LARGE SCALE GENOMIC DNA]</scope>
    <source>
        <strain evidence="1 2">CBS 120377</strain>
    </source>
</reference>
<keyword evidence="2" id="KW-1185">Reference proteome</keyword>